<dbReference type="Proteomes" id="UP000198599">
    <property type="component" value="Unassembled WGS sequence"/>
</dbReference>
<evidence type="ECO:0000313" key="2">
    <source>
        <dbReference type="Proteomes" id="UP000198599"/>
    </source>
</evidence>
<keyword evidence="2" id="KW-1185">Reference proteome</keyword>
<dbReference type="RefSeq" id="WP_092842293.1">
    <property type="nucleotide sequence ID" value="NZ_FOVP01000037.1"/>
</dbReference>
<proteinExistence type="predicted"/>
<dbReference type="EMBL" id="FOVP01000037">
    <property type="protein sequence ID" value="SFO38382.1"/>
    <property type="molecule type" value="Genomic_DNA"/>
</dbReference>
<dbReference type="OrthoDB" id="7841749at2"/>
<dbReference type="STRING" id="1005928.SAMN04487859_1375"/>
<reference evidence="2" key="1">
    <citation type="submission" date="2016-10" db="EMBL/GenBank/DDBJ databases">
        <authorList>
            <person name="Varghese N."/>
            <person name="Submissions S."/>
        </authorList>
    </citation>
    <scope>NUCLEOTIDE SEQUENCE [LARGE SCALE GENOMIC DNA]</scope>
    <source>
        <strain evidence="2">DSM 28463</strain>
    </source>
</reference>
<protein>
    <recommendedName>
        <fullName evidence="3">pEK499-p136 HEPN domain-containing protein</fullName>
    </recommendedName>
</protein>
<organism evidence="1 2">
    <name type="scientific">Roseovarius lutimaris</name>
    <dbReference type="NCBI Taxonomy" id="1005928"/>
    <lineage>
        <taxon>Bacteria</taxon>
        <taxon>Pseudomonadati</taxon>
        <taxon>Pseudomonadota</taxon>
        <taxon>Alphaproteobacteria</taxon>
        <taxon>Rhodobacterales</taxon>
        <taxon>Roseobacteraceae</taxon>
        <taxon>Roseovarius</taxon>
    </lineage>
</organism>
<sequence length="213" mass="24310">MIPNRFATEYPERCLQLLDALEPIAQDRDLFGTFSVMLASSILLVPWERASNRHPLNQEDGGGLQAALKKLEKQKWQAADFWAGNGPGEWRFSRIMGDPNEARDWQGEGGHPSFSVDANTIQRRSVGEVFRVLRNALAHGNIIYLDKDGVETGGARVQHIAFLSRYEENDEQRATAETYRLVTVREVDFLPFVRSWANWVVAHHEHDRELRVA</sequence>
<evidence type="ECO:0008006" key="3">
    <source>
        <dbReference type="Google" id="ProtNLM"/>
    </source>
</evidence>
<evidence type="ECO:0000313" key="1">
    <source>
        <dbReference type="EMBL" id="SFO38382.1"/>
    </source>
</evidence>
<gene>
    <name evidence="1" type="ORF">SAMN04487859_1375</name>
</gene>
<name>A0A1I5GQW5_9RHOB</name>
<accession>A0A1I5GQW5</accession>
<dbReference type="AlphaFoldDB" id="A0A1I5GQW5"/>